<dbReference type="Proteomes" id="UP000182814">
    <property type="component" value="Chromosome I"/>
</dbReference>
<reference evidence="2 5" key="3">
    <citation type="submission" date="2019-09" db="EMBL/GenBank/DDBJ databases">
        <title>Draft genome sequences of 48 bacterial type strains from the CCUG.</title>
        <authorList>
            <person name="Tunovic T."/>
            <person name="Pineiro-Iglesias B."/>
            <person name="Unosson C."/>
            <person name="Inganas E."/>
            <person name="Ohlen M."/>
            <person name="Cardew S."/>
            <person name="Jensie-Markopoulos S."/>
            <person name="Salva-Serra F."/>
            <person name="Jaen-Luchoro D."/>
            <person name="Karlsson R."/>
            <person name="Svensson-Stadler L."/>
            <person name="Chun J."/>
            <person name="Moore E."/>
        </authorList>
    </citation>
    <scope>NUCLEOTIDE SEQUENCE [LARGE SCALE GENOMIC DNA]</scope>
    <source>
        <strain evidence="2 5">CCUG 51522</strain>
    </source>
</reference>
<name>A0A0J6KFN2_9PSED</name>
<evidence type="ECO:0000313" key="5">
    <source>
        <dbReference type="Proteomes" id="UP000434925"/>
    </source>
</evidence>
<organism evidence="3 4">
    <name type="scientific">Pseudomonas lini</name>
    <dbReference type="NCBI Taxonomy" id="163011"/>
    <lineage>
        <taxon>Bacteria</taxon>
        <taxon>Pseudomonadati</taxon>
        <taxon>Pseudomonadota</taxon>
        <taxon>Gammaproteobacteria</taxon>
        <taxon>Pseudomonadales</taxon>
        <taxon>Pseudomonadaceae</taxon>
        <taxon>Pseudomonas</taxon>
    </lineage>
</organism>
<reference evidence="4" key="1">
    <citation type="submission" date="2016-10" db="EMBL/GenBank/DDBJ databases">
        <authorList>
            <person name="Varghese N."/>
            <person name="Submissions S."/>
        </authorList>
    </citation>
    <scope>NUCLEOTIDE SEQUENCE [LARGE SCALE GENOMIC DNA]</scope>
    <source>
        <strain evidence="4">BS3782</strain>
    </source>
</reference>
<feature type="compositionally biased region" description="Pro residues" evidence="1">
    <location>
        <begin position="90"/>
        <end position="102"/>
    </location>
</feature>
<dbReference type="EMBL" id="LT629746">
    <property type="protein sequence ID" value="SDT22949.1"/>
    <property type="molecule type" value="Genomic_DNA"/>
</dbReference>
<proteinExistence type="predicted"/>
<evidence type="ECO:0000313" key="4">
    <source>
        <dbReference type="Proteomes" id="UP000182814"/>
    </source>
</evidence>
<dbReference type="Proteomes" id="UP000434925">
    <property type="component" value="Unassembled WGS sequence"/>
</dbReference>
<gene>
    <name evidence="2" type="ORF">F7R14_19130</name>
    <name evidence="3" type="ORF">SAMN04490191_3573</name>
</gene>
<dbReference type="RefSeq" id="WP_048392658.1">
    <property type="nucleotide sequence ID" value="NZ_JYLB01000001.1"/>
</dbReference>
<keyword evidence="4" id="KW-1185">Reference proteome</keyword>
<dbReference type="AlphaFoldDB" id="A0A0J6KFN2"/>
<dbReference type="PATRIC" id="fig|163011.3.peg.1062"/>
<feature type="region of interest" description="Disordered" evidence="1">
    <location>
        <begin position="79"/>
        <end position="111"/>
    </location>
</feature>
<protein>
    <submittedName>
        <fullName evidence="3">Uncharacterized protein</fullName>
    </submittedName>
</protein>
<sequence length="111" mass="12000">MNITLYGQRYDDEPFELIKQGDSLLINGEEFDLSPLPEGGSLPGSAVDSQWFALGQIERVGGNIQLSLLYPIPANFSPEQSTPKVLGNPPDGPVSLPQPLPEPVLREEAGE</sequence>
<evidence type="ECO:0000256" key="1">
    <source>
        <dbReference type="SAM" id="MobiDB-lite"/>
    </source>
</evidence>
<dbReference type="EMBL" id="VZPO01000007">
    <property type="protein sequence ID" value="KAB0502754.1"/>
    <property type="molecule type" value="Genomic_DNA"/>
</dbReference>
<evidence type="ECO:0000313" key="2">
    <source>
        <dbReference type="EMBL" id="KAB0502754.1"/>
    </source>
</evidence>
<evidence type="ECO:0000313" key="3">
    <source>
        <dbReference type="EMBL" id="SDT22949.1"/>
    </source>
</evidence>
<accession>A0A0J6KFN2</accession>
<reference evidence="3" key="2">
    <citation type="submission" date="2016-10" db="EMBL/GenBank/DDBJ databases">
        <authorList>
            <person name="de Groot N.N."/>
        </authorList>
    </citation>
    <scope>NUCLEOTIDE SEQUENCE [LARGE SCALE GENOMIC DNA]</scope>
    <source>
        <strain evidence="3">BS3782</strain>
    </source>
</reference>